<dbReference type="PANTHER" id="PTHR36587:SF2">
    <property type="entry name" value="EXPRESSION SITE-ASSOCIATED GENE 3 (ESAG3)-LIKE PROTEIN"/>
    <property type="match status" value="1"/>
</dbReference>
<proteinExistence type="predicted"/>
<organism evidence="2 3">
    <name type="scientific">Cercospora kikuchii</name>
    <dbReference type="NCBI Taxonomy" id="84275"/>
    <lineage>
        <taxon>Eukaryota</taxon>
        <taxon>Fungi</taxon>
        <taxon>Dikarya</taxon>
        <taxon>Ascomycota</taxon>
        <taxon>Pezizomycotina</taxon>
        <taxon>Dothideomycetes</taxon>
        <taxon>Dothideomycetidae</taxon>
        <taxon>Mycosphaerellales</taxon>
        <taxon>Mycosphaerellaceae</taxon>
        <taxon>Cercospora</taxon>
    </lineage>
</organism>
<evidence type="ECO:0000313" key="2">
    <source>
        <dbReference type="EMBL" id="GIZ39174.1"/>
    </source>
</evidence>
<comment type="caution">
    <text evidence="2">The sequence shown here is derived from an EMBL/GenBank/DDBJ whole genome shotgun (WGS) entry which is preliminary data.</text>
</comment>
<name>A0A9P3C7W8_9PEZI</name>
<evidence type="ECO:0000313" key="3">
    <source>
        <dbReference type="Proteomes" id="UP000825890"/>
    </source>
</evidence>
<feature type="transmembrane region" description="Helical" evidence="1">
    <location>
        <begin position="20"/>
        <end position="43"/>
    </location>
</feature>
<keyword evidence="1" id="KW-0472">Membrane</keyword>
<dbReference type="RefSeq" id="XP_044653661.1">
    <property type="nucleotide sequence ID" value="XM_044797726.1"/>
</dbReference>
<evidence type="ECO:0000256" key="1">
    <source>
        <dbReference type="SAM" id="Phobius"/>
    </source>
</evidence>
<dbReference type="GeneID" id="68288140"/>
<dbReference type="EMBL" id="BOLY01000002">
    <property type="protein sequence ID" value="GIZ39174.1"/>
    <property type="molecule type" value="Genomic_DNA"/>
</dbReference>
<dbReference type="AlphaFoldDB" id="A0A9P3C7W8"/>
<dbReference type="OrthoDB" id="422736at2759"/>
<gene>
    <name evidence="2" type="ORF">CKM354_000256500</name>
</gene>
<reference evidence="2 3" key="1">
    <citation type="submission" date="2021-01" db="EMBL/GenBank/DDBJ databases">
        <title>Cercospora kikuchii MAFF 305040 whole genome shotgun sequence.</title>
        <authorList>
            <person name="Kashiwa T."/>
            <person name="Suzuki T."/>
        </authorList>
    </citation>
    <scope>NUCLEOTIDE SEQUENCE [LARGE SCALE GENOMIC DNA]</scope>
    <source>
        <strain evidence="2 3">MAFF 305040</strain>
    </source>
</reference>
<keyword evidence="1" id="KW-1133">Transmembrane helix</keyword>
<dbReference type="CDD" id="cd22997">
    <property type="entry name" value="GT_LH"/>
    <property type="match status" value="1"/>
</dbReference>
<accession>A0A9P3C7W8</accession>
<dbReference type="Proteomes" id="UP000825890">
    <property type="component" value="Unassembled WGS sequence"/>
</dbReference>
<dbReference type="PANTHER" id="PTHR36587">
    <property type="entry name" value="EXPRESSION SITE-ASSOCIATED GENE 3 (ESAG3)-LIKE PROTEIN"/>
    <property type="match status" value="1"/>
</dbReference>
<keyword evidence="3" id="KW-1185">Reference proteome</keyword>
<sequence>MPKHSLPRWKRQDQPKRSTVFTSTNAALVAILISVYFGFVAWLEVSQDPNLDTGMWLNHRLEQLFHGRHRQLHVLVPATQPTKYLCQNLATAIANRYPSPTFLKWGEKFPDKDGFMFKVSKTLEYLDRLPSAAEQRGDLVLLVDGYDLWFMLPPEVLLQNYFEALDRMNRELSRKGVLGIRIEGKPVRNSIVFSADHPCWPSYADGTAACSLVPFPPELDEQSKMRETELGIEWKERRYLNSGTIIGPIAEVKAMMKAAMVMYREAYDEDNELHFNDQLVLSDLWGEQERRRVDLINAVNGPAKKLDPSVGLSADIRAELADPDFPPRRVAEQHGSPEFGITLDYMTNLAQIVSPGGADLAWVRVDDVVGGSLSLPAALQNSKPFQHLAKKQDGLSKVQWGDVPLGLNVINNQFFTLWHAAGEKQLRDTWWSRLWFHPYGLEAMQAATPPVRIGLIRGAQWTAAMPFGKLEEVCRSFENLLFNVSSNTAV</sequence>
<keyword evidence="1" id="KW-0812">Transmembrane</keyword>
<protein>
    <submittedName>
        <fullName evidence="2">Uncharacterized protein</fullName>
    </submittedName>
</protein>